<dbReference type="RefSeq" id="WP_341469342.1">
    <property type="nucleotide sequence ID" value="NZ_CP128399.1"/>
</dbReference>
<keyword evidence="6" id="KW-1185">Reference proteome</keyword>
<keyword evidence="2" id="KW-0472">Membrane</keyword>
<evidence type="ECO:0000313" key="4">
    <source>
        <dbReference type="EMBL" id="WJW67449.1"/>
    </source>
</evidence>
<evidence type="ECO:0000313" key="5">
    <source>
        <dbReference type="Proteomes" id="UP000521676"/>
    </source>
</evidence>
<keyword evidence="2" id="KW-1133">Transmembrane helix</keyword>
<evidence type="ECO:0000256" key="2">
    <source>
        <dbReference type="SAM" id="Phobius"/>
    </source>
</evidence>
<dbReference type="EMBL" id="JACATZ010000001">
    <property type="protein sequence ID" value="NWJ45576.1"/>
    <property type="molecule type" value="Genomic_DNA"/>
</dbReference>
<evidence type="ECO:0000256" key="1">
    <source>
        <dbReference type="SAM" id="MobiDB-lite"/>
    </source>
</evidence>
<feature type="region of interest" description="Disordered" evidence="1">
    <location>
        <begin position="1"/>
        <end position="31"/>
    </location>
</feature>
<dbReference type="EMBL" id="CP128399">
    <property type="protein sequence ID" value="WJW67449.1"/>
    <property type="molecule type" value="Genomic_DNA"/>
</dbReference>
<evidence type="ECO:0000313" key="3">
    <source>
        <dbReference type="EMBL" id="NWJ45576.1"/>
    </source>
</evidence>
<accession>A0A8T7M2U1</accession>
<feature type="transmembrane region" description="Helical" evidence="2">
    <location>
        <begin position="97"/>
        <end position="120"/>
    </location>
</feature>
<proteinExistence type="predicted"/>
<dbReference type="Proteomes" id="UP000521676">
    <property type="component" value="Unassembled WGS sequence"/>
</dbReference>
<reference evidence="4" key="2">
    <citation type="journal article" date="2024" name="Nature">
        <title>Anoxygenic phototroph of the Chloroflexota uses a type I reaction centre.</title>
        <authorList>
            <person name="Tsuji J.M."/>
            <person name="Shaw N.A."/>
            <person name="Nagashima S."/>
            <person name="Venkiteswaran J.J."/>
            <person name="Schiff S.L."/>
            <person name="Watanabe T."/>
            <person name="Fukui M."/>
            <person name="Hanada S."/>
            <person name="Tank M."/>
            <person name="Neufeld J.D."/>
        </authorList>
    </citation>
    <scope>NUCLEOTIDE SEQUENCE</scope>
    <source>
        <strain evidence="4">L227-S17</strain>
    </source>
</reference>
<name>A0A8T7M2U1_9CHLR</name>
<reference evidence="3 5" key="1">
    <citation type="submission" date="2020-06" db="EMBL/GenBank/DDBJ databases">
        <title>Anoxygenic phototrophic Chloroflexota member uses a Type I reaction center.</title>
        <authorList>
            <person name="Tsuji J.M."/>
            <person name="Shaw N.A."/>
            <person name="Nagashima S."/>
            <person name="Venkiteswaran J."/>
            <person name="Schiff S.L."/>
            <person name="Hanada S."/>
            <person name="Tank M."/>
            <person name="Neufeld J.D."/>
        </authorList>
    </citation>
    <scope>NUCLEOTIDE SEQUENCE [LARGE SCALE GENOMIC DNA]</scope>
    <source>
        <strain evidence="3">L227-S17</strain>
    </source>
</reference>
<gene>
    <name evidence="3" type="ORF">HXX08_06835</name>
    <name evidence="4" type="ORF">OZ401_000715</name>
</gene>
<keyword evidence="2" id="KW-0812">Transmembrane</keyword>
<dbReference type="Proteomes" id="UP001431572">
    <property type="component" value="Chromosome 1"/>
</dbReference>
<sequence>MSQENKPEDIDYPFPIAAEDAPPAPQPTYTYQPQPVSQPVYSYQPQPVVAPQPAPIPQPPTQAVYTYQPQPAPAPTVEAAMPMPPVRTGTNTTAVEVTVGIITFLVLLAIIASVLFLVWWR</sequence>
<dbReference type="AlphaFoldDB" id="A0A8T7M2U1"/>
<protein>
    <submittedName>
        <fullName evidence="3">Uncharacterized protein</fullName>
    </submittedName>
</protein>
<evidence type="ECO:0000313" key="6">
    <source>
        <dbReference type="Proteomes" id="UP001431572"/>
    </source>
</evidence>
<organism evidence="3 5">
    <name type="scientific">Candidatus Chlorohelix allophototropha</name>
    <dbReference type="NCBI Taxonomy" id="3003348"/>
    <lineage>
        <taxon>Bacteria</taxon>
        <taxon>Bacillati</taxon>
        <taxon>Chloroflexota</taxon>
        <taxon>Chloroflexia</taxon>
        <taxon>Candidatus Chloroheliales</taxon>
        <taxon>Candidatus Chloroheliaceae</taxon>
        <taxon>Candidatus Chlorohelix</taxon>
    </lineage>
</organism>